<organism evidence="1">
    <name type="scientific">Lepeophtheirus salmonis</name>
    <name type="common">Salmon louse</name>
    <name type="synonym">Caligus salmonis</name>
    <dbReference type="NCBI Taxonomy" id="72036"/>
    <lineage>
        <taxon>Eukaryota</taxon>
        <taxon>Metazoa</taxon>
        <taxon>Ecdysozoa</taxon>
        <taxon>Arthropoda</taxon>
        <taxon>Crustacea</taxon>
        <taxon>Multicrustacea</taxon>
        <taxon>Hexanauplia</taxon>
        <taxon>Copepoda</taxon>
        <taxon>Siphonostomatoida</taxon>
        <taxon>Caligidae</taxon>
        <taxon>Lepeophtheirus</taxon>
    </lineage>
</organism>
<evidence type="ECO:0000313" key="1">
    <source>
        <dbReference type="EMBL" id="CDW36838.1"/>
    </source>
</evidence>
<accession>A0A0K2UF45</accession>
<name>A0A0K2UF45_LEPSM</name>
<dbReference type="EMBL" id="HACA01019477">
    <property type="protein sequence ID" value="CDW36838.1"/>
    <property type="molecule type" value="Transcribed_RNA"/>
</dbReference>
<reference evidence="1" key="1">
    <citation type="submission" date="2014-05" db="EMBL/GenBank/DDBJ databases">
        <authorList>
            <person name="Chronopoulou M."/>
        </authorList>
    </citation>
    <scope>NUCLEOTIDE SEQUENCE</scope>
    <source>
        <tissue evidence="1">Whole organism</tissue>
    </source>
</reference>
<sequence length="34" mass="3818">MAKKRESSFREALRSLASFTLDAPISIHINISVE</sequence>
<protein>
    <submittedName>
        <fullName evidence="1">Uncharacterized protein</fullName>
    </submittedName>
</protein>
<dbReference type="AlphaFoldDB" id="A0A0K2UF45"/>
<proteinExistence type="predicted"/>